<dbReference type="NCBIfam" id="NF043052">
    <property type="entry name" value="DodecBact"/>
    <property type="match status" value="1"/>
</dbReference>
<gene>
    <name evidence="1" type="ORF">JZM60_03630</name>
</gene>
<reference evidence="1 2" key="1">
    <citation type="submission" date="2021-03" db="EMBL/GenBank/DDBJ databases">
        <title>Geobacter metallireducens gen. nov. sp. nov., a microorganism capable of coupling the complete oxidation of organic compounds to the reduction of iron and other metals.</title>
        <authorList>
            <person name="Li Y."/>
        </authorList>
    </citation>
    <scope>NUCLEOTIDE SEQUENCE [LARGE SCALE GENOMIC DNA]</scope>
    <source>
        <strain evidence="1 2">Jerry-YX</strain>
    </source>
</reference>
<proteinExistence type="predicted"/>
<dbReference type="PANTHER" id="PTHR39324:SF1">
    <property type="entry name" value="CALCIUM DODECIN"/>
    <property type="match status" value="1"/>
</dbReference>
<evidence type="ECO:0000313" key="2">
    <source>
        <dbReference type="Proteomes" id="UP000663651"/>
    </source>
</evidence>
<accession>A0ABX7Q5V1</accession>
<dbReference type="PANTHER" id="PTHR39324">
    <property type="entry name" value="CALCIUM DODECIN"/>
    <property type="match status" value="1"/>
</dbReference>
<dbReference type="InterPro" id="IPR050049">
    <property type="entry name" value="Dodecin_bact"/>
</dbReference>
<dbReference type="Pfam" id="PF07311">
    <property type="entry name" value="Dodecin"/>
    <property type="match status" value="1"/>
</dbReference>
<dbReference type="Proteomes" id="UP000663651">
    <property type="component" value="Chromosome"/>
</dbReference>
<dbReference type="InterPro" id="IPR036694">
    <property type="entry name" value="Dodecin-like_sf"/>
</dbReference>
<dbReference type="InterPro" id="IPR025543">
    <property type="entry name" value="Dodecin-like"/>
</dbReference>
<dbReference type="RefSeq" id="WP_207164161.1">
    <property type="nucleotide sequence ID" value="NZ_CP071382.1"/>
</dbReference>
<name>A0ABX7Q5V1_9BACT</name>
<dbReference type="EMBL" id="CP071382">
    <property type="protein sequence ID" value="QSV46380.1"/>
    <property type="molecule type" value="Genomic_DNA"/>
</dbReference>
<protein>
    <submittedName>
        <fullName evidence="1">Dodecin domain-containing protein</fullName>
    </submittedName>
</protein>
<sequence length="73" mass="8194">MSYGDDRVYKKVEIIGVSKRGLDAAIQAAVTKAHKTLQKLSWFEVQDIRGHVGDDGTVTEYQVILKVAFEIKE</sequence>
<dbReference type="SUPFAM" id="SSF89807">
    <property type="entry name" value="Dodecin-like"/>
    <property type="match status" value="1"/>
</dbReference>
<evidence type="ECO:0000313" key="1">
    <source>
        <dbReference type="EMBL" id="QSV46380.1"/>
    </source>
</evidence>
<dbReference type="InterPro" id="IPR009923">
    <property type="entry name" value="Dodecin"/>
</dbReference>
<keyword evidence="2" id="KW-1185">Reference proteome</keyword>
<dbReference type="Gene3D" id="3.30.1660.10">
    <property type="entry name" value="Flavin-binding protein dodecin"/>
    <property type="match status" value="1"/>
</dbReference>
<organism evidence="1 2">
    <name type="scientific">Geobacter benzoatilyticus</name>
    <dbReference type="NCBI Taxonomy" id="2815309"/>
    <lineage>
        <taxon>Bacteria</taxon>
        <taxon>Pseudomonadati</taxon>
        <taxon>Thermodesulfobacteriota</taxon>
        <taxon>Desulfuromonadia</taxon>
        <taxon>Geobacterales</taxon>
        <taxon>Geobacteraceae</taxon>
        <taxon>Geobacter</taxon>
    </lineage>
</organism>